<dbReference type="PANTHER" id="PTHR36040:SF5">
    <property type="entry name" value="TRANSMEMBRANE PROTEIN"/>
    <property type="match status" value="1"/>
</dbReference>
<keyword evidence="2" id="KW-0732">Signal</keyword>
<feature type="chain" id="PRO_5025563372" evidence="2">
    <location>
        <begin position="24"/>
        <end position="83"/>
    </location>
</feature>
<dbReference type="AlphaFoldDB" id="A0A6A2YAL2"/>
<reference evidence="3" key="1">
    <citation type="submission" date="2019-09" db="EMBL/GenBank/DDBJ databases">
        <title>Draft genome information of white flower Hibiscus syriacus.</title>
        <authorList>
            <person name="Kim Y.-M."/>
        </authorList>
    </citation>
    <scope>NUCLEOTIDE SEQUENCE [LARGE SCALE GENOMIC DNA]</scope>
    <source>
        <strain evidence="3">YM2019G1</strain>
    </source>
</reference>
<name>A0A6A2YAL2_HIBSY</name>
<sequence>MGARMRLLALALTILVMMSSCSAAKVLKVDSPKPEHIIFVGRRLLVDDAKSGNREESGVNNHHYIPREDFSNYPGGDGSAGSG</sequence>
<evidence type="ECO:0000313" key="3">
    <source>
        <dbReference type="EMBL" id="KAE8674586.1"/>
    </source>
</evidence>
<dbReference type="EMBL" id="VEPZ02001416">
    <property type="protein sequence ID" value="KAE8674586.1"/>
    <property type="molecule type" value="Genomic_DNA"/>
</dbReference>
<comment type="caution">
    <text evidence="3">The sequence shown here is derived from an EMBL/GenBank/DDBJ whole genome shotgun (WGS) entry which is preliminary data.</text>
</comment>
<feature type="signal peptide" evidence="2">
    <location>
        <begin position="1"/>
        <end position="23"/>
    </location>
</feature>
<dbReference type="PANTHER" id="PTHR36040">
    <property type="entry name" value="OS04G0188500 PROTEIN"/>
    <property type="match status" value="1"/>
</dbReference>
<keyword evidence="4" id="KW-1185">Reference proteome</keyword>
<proteinExistence type="predicted"/>
<accession>A0A6A2YAL2</accession>
<protein>
    <submittedName>
        <fullName evidence="3">BEL1-like homeodomain 8</fullName>
    </submittedName>
</protein>
<organism evidence="3 4">
    <name type="scientific">Hibiscus syriacus</name>
    <name type="common">Rose of Sharon</name>
    <dbReference type="NCBI Taxonomy" id="106335"/>
    <lineage>
        <taxon>Eukaryota</taxon>
        <taxon>Viridiplantae</taxon>
        <taxon>Streptophyta</taxon>
        <taxon>Embryophyta</taxon>
        <taxon>Tracheophyta</taxon>
        <taxon>Spermatophyta</taxon>
        <taxon>Magnoliopsida</taxon>
        <taxon>eudicotyledons</taxon>
        <taxon>Gunneridae</taxon>
        <taxon>Pentapetalae</taxon>
        <taxon>rosids</taxon>
        <taxon>malvids</taxon>
        <taxon>Malvales</taxon>
        <taxon>Malvaceae</taxon>
        <taxon>Malvoideae</taxon>
        <taxon>Hibiscus</taxon>
    </lineage>
</organism>
<evidence type="ECO:0000256" key="1">
    <source>
        <dbReference type="SAM" id="MobiDB-lite"/>
    </source>
</evidence>
<evidence type="ECO:0000313" key="4">
    <source>
        <dbReference type="Proteomes" id="UP000436088"/>
    </source>
</evidence>
<gene>
    <name evidence="3" type="ORF">F3Y22_tig00111743pilonHSYRG00015</name>
</gene>
<feature type="region of interest" description="Disordered" evidence="1">
    <location>
        <begin position="50"/>
        <end position="83"/>
    </location>
</feature>
<evidence type="ECO:0000256" key="2">
    <source>
        <dbReference type="SAM" id="SignalP"/>
    </source>
</evidence>
<dbReference type="Proteomes" id="UP000436088">
    <property type="component" value="Unassembled WGS sequence"/>
</dbReference>
<dbReference type="PROSITE" id="PS51257">
    <property type="entry name" value="PROKAR_LIPOPROTEIN"/>
    <property type="match status" value="1"/>
</dbReference>
<dbReference type="GO" id="GO:0003677">
    <property type="term" value="F:DNA binding"/>
    <property type="evidence" value="ECO:0007669"/>
    <property type="project" value="UniProtKB-KW"/>
</dbReference>